<gene>
    <name evidence="1" type="ORF">ISN26_07815</name>
</gene>
<dbReference type="EMBL" id="JADHEI010000058">
    <property type="protein sequence ID" value="MBF2735951.1"/>
    <property type="molecule type" value="Genomic_DNA"/>
</dbReference>
<keyword evidence="2" id="KW-1185">Reference proteome</keyword>
<sequence>MKKVDDILKNPEIRGLRREADRHAEIGEALRAALPAWLDSGGLSFELADGGVLYLAAPTRAKQTQLKQLLPALGRVLRGAGVRRLRLGRPPAA</sequence>
<organism evidence="1 2">
    <name type="scientific">Candidatus Amphirhobacter heronislandensis</name>
    <dbReference type="NCBI Taxonomy" id="1732024"/>
    <lineage>
        <taxon>Bacteria</taxon>
        <taxon>Pseudomonadati</taxon>
        <taxon>Pseudomonadota</taxon>
        <taxon>Gammaproteobacteria</taxon>
        <taxon>Candidatus Tethybacterales</taxon>
        <taxon>Candidatus Tethybacteraceae</taxon>
        <taxon>Candidatus Amphirhobacter</taxon>
    </lineage>
</organism>
<protein>
    <submittedName>
        <fullName evidence="1">Uncharacterized protein</fullName>
    </submittedName>
</protein>
<evidence type="ECO:0000313" key="1">
    <source>
        <dbReference type="EMBL" id="MBF2735951.1"/>
    </source>
</evidence>
<dbReference type="AlphaFoldDB" id="A0A930UJ00"/>
<comment type="caution">
    <text evidence="1">The sequence shown here is derived from an EMBL/GenBank/DDBJ whole genome shotgun (WGS) entry which is preliminary data.</text>
</comment>
<reference evidence="1" key="1">
    <citation type="submission" date="2020-10" db="EMBL/GenBank/DDBJ databases">
        <title>An improved Amphimedon queenslandica hologenome assembly reveals how three proteobacterial symbionts can extend the metabolic phenotypic of their marine sponge host.</title>
        <authorList>
            <person name="Degnan B."/>
            <person name="Degnan S."/>
            <person name="Xiang X."/>
        </authorList>
    </citation>
    <scope>NUCLEOTIDE SEQUENCE</scope>
    <source>
        <strain evidence="1">AqS2</strain>
    </source>
</reference>
<name>A0A930UJ00_9GAMM</name>
<evidence type="ECO:0000313" key="2">
    <source>
        <dbReference type="Proteomes" id="UP000604381"/>
    </source>
</evidence>
<dbReference type="Proteomes" id="UP000604381">
    <property type="component" value="Unassembled WGS sequence"/>
</dbReference>
<proteinExistence type="predicted"/>
<accession>A0A930UJ00</accession>